<dbReference type="InterPro" id="IPR016156">
    <property type="entry name" value="FAD/NAD-linked_Rdtase_dimer_sf"/>
</dbReference>
<reference evidence="2 3" key="1">
    <citation type="submission" date="2017-10" db="EMBL/GenBank/DDBJ databases">
        <title>Draft genomes of the Enterococcus faecium isolated from human feces before and after Helicobacter pylori eradication therapy.</title>
        <authorList>
            <person name="Prianichniikov N.A."/>
            <person name="Glushchenko O.E."/>
            <person name="Malakhova M.V."/>
        </authorList>
    </citation>
    <scope>NUCLEOTIDE SEQUENCE [LARGE SCALE GENOMIC DNA]</scope>
    <source>
        <strain evidence="2 3">Hp_5-7</strain>
    </source>
</reference>
<dbReference type="InterPro" id="IPR004099">
    <property type="entry name" value="Pyr_nucl-diS_OxRdtase_dimer"/>
</dbReference>
<evidence type="ECO:0000259" key="1">
    <source>
        <dbReference type="Pfam" id="PF02852"/>
    </source>
</evidence>
<dbReference type="Proteomes" id="UP000224303">
    <property type="component" value="Unassembled WGS sequence"/>
</dbReference>
<evidence type="ECO:0000313" key="3">
    <source>
        <dbReference type="Proteomes" id="UP000224303"/>
    </source>
</evidence>
<dbReference type="PRINTS" id="PR00411">
    <property type="entry name" value="PNDRDTASEI"/>
</dbReference>
<feature type="domain" description="Pyridine nucleotide-disulphide oxidoreductase dimerisation" evidence="1">
    <location>
        <begin position="3"/>
        <end position="54"/>
    </location>
</feature>
<keyword evidence="2" id="KW-0560">Oxidoreductase</keyword>
<dbReference type="SUPFAM" id="SSF55424">
    <property type="entry name" value="FAD/NAD-linked reductases, dimerisation (C-terminal) domain"/>
    <property type="match status" value="1"/>
</dbReference>
<sequence length="65" mass="6632">TIEDNVLIGAQLGGVGASDMVSELALAIESGMNAEDIALTIHPHPSLGEIVMDASELALGLPIHI</sequence>
<dbReference type="GO" id="GO:0004148">
    <property type="term" value="F:dihydrolipoyl dehydrogenase (NADH) activity"/>
    <property type="evidence" value="ECO:0007669"/>
    <property type="project" value="UniProtKB-EC"/>
</dbReference>
<comment type="caution">
    <text evidence="2">The sequence shown here is derived from an EMBL/GenBank/DDBJ whole genome shotgun (WGS) entry which is preliminary data.</text>
</comment>
<dbReference type="AlphaFoldDB" id="A0A2G0E5R0"/>
<name>A0A2G0E5R0_ENTFC</name>
<accession>A0A2G0E5R0</accession>
<dbReference type="EC" id="1.8.1.4" evidence="2"/>
<proteinExistence type="predicted"/>
<organism evidence="2 3">
    <name type="scientific">Enterococcus faecium</name>
    <name type="common">Streptococcus faecium</name>
    <dbReference type="NCBI Taxonomy" id="1352"/>
    <lineage>
        <taxon>Bacteria</taxon>
        <taxon>Bacillati</taxon>
        <taxon>Bacillota</taxon>
        <taxon>Bacilli</taxon>
        <taxon>Lactobacillales</taxon>
        <taxon>Enterococcaceae</taxon>
        <taxon>Enterococcus</taxon>
    </lineage>
</organism>
<dbReference type="Gene3D" id="3.30.390.30">
    <property type="match status" value="1"/>
</dbReference>
<feature type="non-terminal residue" evidence="2">
    <location>
        <position position="1"/>
    </location>
</feature>
<evidence type="ECO:0000313" key="2">
    <source>
        <dbReference type="EMBL" id="PHL19809.1"/>
    </source>
</evidence>
<gene>
    <name evidence="2" type="ORF">CQR37_18185</name>
</gene>
<dbReference type="EMBL" id="PCGC01000719">
    <property type="protein sequence ID" value="PHL19809.1"/>
    <property type="molecule type" value="Genomic_DNA"/>
</dbReference>
<protein>
    <submittedName>
        <fullName evidence="2">Dihydrolipoyl dehydrogenase</fullName>
        <ecNumber evidence="2">1.8.1.4</ecNumber>
    </submittedName>
</protein>
<dbReference type="Pfam" id="PF02852">
    <property type="entry name" value="Pyr_redox_dim"/>
    <property type="match status" value="1"/>
</dbReference>